<evidence type="ECO:0000256" key="3">
    <source>
        <dbReference type="ARBA" id="ARBA00022701"/>
    </source>
</evidence>
<dbReference type="SUPFAM" id="SSF56059">
    <property type="entry name" value="Glutathione synthetase ATP-binding domain-like"/>
    <property type="match status" value="1"/>
</dbReference>
<reference evidence="6" key="1">
    <citation type="submission" date="2022-01" db="EMBL/GenBank/DDBJ databases">
        <authorList>
            <person name="King R."/>
        </authorList>
    </citation>
    <scope>NUCLEOTIDE SEQUENCE</scope>
</reference>
<dbReference type="FunFam" id="3.30.470.20:FF:000009">
    <property type="entry name" value="tubulin polyglutamylase TTLL5 isoform X1"/>
    <property type="match status" value="1"/>
</dbReference>
<comment type="similarity">
    <text evidence="1">Belongs to the tubulin--tyrosine ligase family.</text>
</comment>
<dbReference type="Gene3D" id="3.30.470.20">
    <property type="entry name" value="ATP-grasp fold, B domain"/>
    <property type="match status" value="1"/>
</dbReference>
<keyword evidence="2" id="KW-0436">Ligase</keyword>
<evidence type="ECO:0000256" key="5">
    <source>
        <dbReference type="ARBA" id="ARBA00022840"/>
    </source>
</evidence>
<keyword evidence="4" id="KW-0547">Nucleotide-binding</keyword>
<evidence type="ECO:0000313" key="7">
    <source>
        <dbReference type="Proteomes" id="UP001153620"/>
    </source>
</evidence>
<keyword evidence="7" id="KW-1185">Reference proteome</keyword>
<accession>A0A9N9WT48</accession>
<dbReference type="GO" id="GO:0005524">
    <property type="term" value="F:ATP binding"/>
    <property type="evidence" value="ECO:0007669"/>
    <property type="project" value="UniProtKB-KW"/>
</dbReference>
<evidence type="ECO:0000313" key="6">
    <source>
        <dbReference type="EMBL" id="CAG9804241.1"/>
    </source>
</evidence>
<reference evidence="6" key="2">
    <citation type="submission" date="2022-10" db="EMBL/GenBank/DDBJ databases">
        <authorList>
            <consortium name="ENA_rothamsted_submissions"/>
            <consortium name="culmorum"/>
            <person name="King R."/>
        </authorList>
    </citation>
    <scope>NUCLEOTIDE SEQUENCE</scope>
</reference>
<sequence length="796" mass="92301">MRFAGNLSKMLNNNVNSDKTTNCDNSCDLSDSTIESVAETTNINNNSMMSDNFSNWNISARHDIGNGLMKLNKKAFTVLCEPESENNENREFRQVPTARPPVSIWILNCRYDCITRVAKSLGYKIVRPNNIQVPNKSLVEFNYELRLANSRKQENDMWNLCWTDSLVAVDFCREMRRFQKINHFPGMFEICRKDLLARNLNRMLKLFPNDYNIFPKSWCFPADLGDAIQYSRQYKNKTFIIKPDQGSQGRGIWLTKNLKEVKINERMICQVYLNKPLLIDGYKFDLRVYCLITSLDPLRIFVYNEGLARFATTKYREPSDYNSGNMFMHLTNYSVNKHSRMYSTDDEVGTKRKISTLNRILANEGYDVAELWANIDDVIIKTVLSALPMLKHNYNACFPSHDMVQACFELLGMDIMIDSKMRPFILEVNHSPSFHTNEQVDKEVKETLIRDTFVILNLTQDIRKKVLEEDRKRIRDRLLQRIKDAKDANNNAVNKEDDDDSQSDVYLDKHNSWSQQIAWEDTHLGGFRRIMPCYNEYTRYQKFYVQQNQLSVYSETAASKRREECAKQQRIELEEKFKHNQAILRHFRYSKTLGEGDETVRKKKAKKNKRNYFKPDDVVEHDERERFASMAQREYLVKSVGLLQNIYVNFHKANLITDSDRRKYKDLFAKTIANEMSNSLPVLGSLPPAQSKNSKFNKSSLPISMPTNLNTLIENETATNSTNSSTNAQSSNEISCIMGNLINCSEVPVVIRPQLPCLAPSKAHGGTNKAQLARQVTNVIRRHNIEARQQITDKII</sequence>
<dbReference type="OrthoDB" id="202825at2759"/>
<proteinExistence type="inferred from homology"/>
<protein>
    <submittedName>
        <fullName evidence="6">Uncharacterized protein</fullName>
    </submittedName>
</protein>
<dbReference type="GO" id="GO:0000226">
    <property type="term" value="P:microtubule cytoskeleton organization"/>
    <property type="evidence" value="ECO:0007669"/>
    <property type="project" value="TreeGrafter"/>
</dbReference>
<evidence type="ECO:0000256" key="4">
    <source>
        <dbReference type="ARBA" id="ARBA00022741"/>
    </source>
</evidence>
<evidence type="ECO:0000256" key="2">
    <source>
        <dbReference type="ARBA" id="ARBA00022598"/>
    </source>
</evidence>
<dbReference type="PROSITE" id="PS51221">
    <property type="entry name" value="TTL"/>
    <property type="match status" value="1"/>
</dbReference>
<dbReference type="PANTHER" id="PTHR12241">
    <property type="entry name" value="TUBULIN POLYGLUTAMYLASE"/>
    <property type="match status" value="1"/>
</dbReference>
<dbReference type="EMBL" id="OU895878">
    <property type="protein sequence ID" value="CAG9804241.1"/>
    <property type="molecule type" value="Genomic_DNA"/>
</dbReference>
<dbReference type="GO" id="GO:0070740">
    <property type="term" value="F:tubulin-glutamic acid ligase activity"/>
    <property type="evidence" value="ECO:0007669"/>
    <property type="project" value="TreeGrafter"/>
</dbReference>
<name>A0A9N9WT48_9DIPT</name>
<evidence type="ECO:0000256" key="1">
    <source>
        <dbReference type="ARBA" id="ARBA00006820"/>
    </source>
</evidence>
<dbReference type="GO" id="GO:0015631">
    <property type="term" value="F:tubulin binding"/>
    <property type="evidence" value="ECO:0007669"/>
    <property type="project" value="TreeGrafter"/>
</dbReference>
<dbReference type="GO" id="GO:0005874">
    <property type="term" value="C:microtubule"/>
    <property type="evidence" value="ECO:0007669"/>
    <property type="project" value="UniProtKB-KW"/>
</dbReference>
<dbReference type="GO" id="GO:0036064">
    <property type="term" value="C:ciliary basal body"/>
    <property type="evidence" value="ECO:0007669"/>
    <property type="project" value="TreeGrafter"/>
</dbReference>
<dbReference type="AlphaFoldDB" id="A0A9N9WT48"/>
<keyword evidence="5" id="KW-0067">ATP-binding</keyword>
<dbReference type="Proteomes" id="UP001153620">
    <property type="component" value="Chromosome 2"/>
</dbReference>
<dbReference type="InterPro" id="IPR004344">
    <property type="entry name" value="TTL/TTLL_fam"/>
</dbReference>
<gene>
    <name evidence="6" type="ORF">CHIRRI_LOCUS7134</name>
</gene>
<dbReference type="Pfam" id="PF03133">
    <property type="entry name" value="TTL"/>
    <property type="match status" value="1"/>
</dbReference>
<organism evidence="6 7">
    <name type="scientific">Chironomus riparius</name>
    <dbReference type="NCBI Taxonomy" id="315576"/>
    <lineage>
        <taxon>Eukaryota</taxon>
        <taxon>Metazoa</taxon>
        <taxon>Ecdysozoa</taxon>
        <taxon>Arthropoda</taxon>
        <taxon>Hexapoda</taxon>
        <taxon>Insecta</taxon>
        <taxon>Pterygota</taxon>
        <taxon>Neoptera</taxon>
        <taxon>Endopterygota</taxon>
        <taxon>Diptera</taxon>
        <taxon>Nematocera</taxon>
        <taxon>Chironomoidea</taxon>
        <taxon>Chironomidae</taxon>
        <taxon>Chironominae</taxon>
        <taxon>Chironomus</taxon>
    </lineage>
</organism>
<keyword evidence="3" id="KW-0493">Microtubule</keyword>
<dbReference type="PANTHER" id="PTHR12241:SF161">
    <property type="entry name" value="TUBULIN POLYGLUTAMYLASE TTLL6"/>
    <property type="match status" value="1"/>
</dbReference>